<dbReference type="GO" id="GO:0016301">
    <property type="term" value="F:kinase activity"/>
    <property type="evidence" value="ECO:0007669"/>
    <property type="project" value="UniProtKB-KW"/>
</dbReference>
<evidence type="ECO:0000313" key="3">
    <source>
        <dbReference type="Proteomes" id="UP000199545"/>
    </source>
</evidence>
<accession>A0A1I3UAF3</accession>
<dbReference type="InterPro" id="IPR051678">
    <property type="entry name" value="AGP_Transferase"/>
</dbReference>
<dbReference type="InterPro" id="IPR002575">
    <property type="entry name" value="Aminoglycoside_PTrfase"/>
</dbReference>
<dbReference type="RefSeq" id="WP_093231457.1">
    <property type="nucleotide sequence ID" value="NZ_FORR01000023.1"/>
</dbReference>
<dbReference type="PANTHER" id="PTHR21310">
    <property type="entry name" value="AMINOGLYCOSIDE PHOSPHOTRANSFERASE-RELATED-RELATED"/>
    <property type="match status" value="1"/>
</dbReference>
<protein>
    <submittedName>
        <fullName evidence="2">Predicted kinase, aminoglycoside phosphotransferase (APT) family</fullName>
    </submittedName>
</protein>
<dbReference type="AlphaFoldDB" id="A0A1I3UAF3"/>
<feature type="domain" description="Aminoglycoside phosphotransferase" evidence="1">
    <location>
        <begin position="32"/>
        <end position="258"/>
    </location>
</feature>
<proteinExistence type="predicted"/>
<gene>
    <name evidence="2" type="ORF">SAMN05421852_12329</name>
</gene>
<dbReference type="Pfam" id="PF01636">
    <property type="entry name" value="APH"/>
    <property type="match status" value="1"/>
</dbReference>
<dbReference type="PANTHER" id="PTHR21310:SF42">
    <property type="entry name" value="BIFUNCTIONAL AAC_APH"/>
    <property type="match status" value="1"/>
</dbReference>
<dbReference type="Gene3D" id="3.90.1200.10">
    <property type="match status" value="1"/>
</dbReference>
<evidence type="ECO:0000259" key="1">
    <source>
        <dbReference type="Pfam" id="PF01636"/>
    </source>
</evidence>
<dbReference type="InterPro" id="IPR011009">
    <property type="entry name" value="Kinase-like_dom_sf"/>
</dbReference>
<keyword evidence="2" id="KW-0418">Kinase</keyword>
<dbReference type="EMBL" id="FORR01000023">
    <property type="protein sequence ID" value="SFJ80528.1"/>
    <property type="molecule type" value="Genomic_DNA"/>
</dbReference>
<name>A0A1I3UAF3_9BACL</name>
<keyword evidence="2" id="KW-0808">Transferase</keyword>
<keyword evidence="3" id="KW-1185">Reference proteome</keyword>
<dbReference type="Gene3D" id="3.30.200.20">
    <property type="entry name" value="Phosphorylase Kinase, domain 1"/>
    <property type="match status" value="1"/>
</dbReference>
<dbReference type="SUPFAM" id="SSF56112">
    <property type="entry name" value="Protein kinase-like (PK-like)"/>
    <property type="match status" value="1"/>
</dbReference>
<dbReference type="STRING" id="46223.SAMN05421852_12329"/>
<sequence length="303" mass="34271">MNKAWSPEHVVSKAQAVQLIQEQFPCLSVSNIKPCGEGFDNTVFKVNDAYVFRFPRRELGAQILAVENRFLPLLVSKLSITIPEPLFFGKPSTDYPWIFTGYRFVPGELPRNVSLGQRISSASILAKFLQTLHELPISIAQKYRVPFDRYGRLNIPKRKQQLQQYLQQLKSVSFPLRYHQIENIMNTVPTNPPMAPLTVVHGDLHCKNILVDSSGTICGIIDWGDVHIGHPAVDLSIVYSFLPPEGRKQFFAIYGNVPEETQRVAQFIAIYVAVVLLSYGYDYQDEAVMKIAKDSISLALMTQ</sequence>
<reference evidence="2 3" key="1">
    <citation type="submission" date="2016-10" db="EMBL/GenBank/DDBJ databases">
        <authorList>
            <person name="de Groot N.N."/>
        </authorList>
    </citation>
    <scope>NUCLEOTIDE SEQUENCE [LARGE SCALE GENOMIC DNA]</scope>
    <source>
        <strain evidence="2 3">DSM 44778</strain>
    </source>
</reference>
<organism evidence="2 3">
    <name type="scientific">Thermoflavimicrobium dichotomicum</name>
    <dbReference type="NCBI Taxonomy" id="46223"/>
    <lineage>
        <taxon>Bacteria</taxon>
        <taxon>Bacillati</taxon>
        <taxon>Bacillota</taxon>
        <taxon>Bacilli</taxon>
        <taxon>Bacillales</taxon>
        <taxon>Thermoactinomycetaceae</taxon>
        <taxon>Thermoflavimicrobium</taxon>
    </lineage>
</organism>
<dbReference type="OrthoDB" id="3806873at2"/>
<evidence type="ECO:0000313" key="2">
    <source>
        <dbReference type="EMBL" id="SFJ80528.1"/>
    </source>
</evidence>
<dbReference type="Proteomes" id="UP000199545">
    <property type="component" value="Unassembled WGS sequence"/>
</dbReference>